<evidence type="ECO:0000259" key="5">
    <source>
        <dbReference type="SMART" id="SM00903"/>
    </source>
</evidence>
<feature type="domain" description="Flavin reductase like" evidence="5">
    <location>
        <begin position="65"/>
        <end position="219"/>
    </location>
</feature>
<evidence type="ECO:0000256" key="2">
    <source>
        <dbReference type="ARBA" id="ARBA00022630"/>
    </source>
</evidence>
<dbReference type="STRING" id="357750.A0A2S6BY68"/>
<protein>
    <recommendedName>
        <fullName evidence="5">Flavin reductase like domain-containing protein</fullName>
    </recommendedName>
</protein>
<evidence type="ECO:0000313" key="6">
    <source>
        <dbReference type="EMBL" id="PPJ52417.1"/>
    </source>
</evidence>
<keyword evidence="2" id="KW-0285">Flavoprotein</keyword>
<comment type="similarity">
    <text evidence="4">Belongs to the flavoredoxin family.</text>
</comment>
<comment type="caution">
    <text evidence="6">The sequence shown here is derived from an EMBL/GenBank/DDBJ whole genome shotgun (WGS) entry which is preliminary data.</text>
</comment>
<dbReference type="SUPFAM" id="SSF50475">
    <property type="entry name" value="FMN-binding split barrel"/>
    <property type="match status" value="1"/>
</dbReference>
<proteinExistence type="inferred from homology"/>
<gene>
    <name evidence="6" type="ORF">CBER1_10576</name>
</gene>
<keyword evidence="7" id="KW-1185">Reference proteome</keyword>
<comment type="cofactor">
    <cofactor evidence="1">
        <name>FMN</name>
        <dbReference type="ChEBI" id="CHEBI:58210"/>
    </cofactor>
</comment>
<dbReference type="GO" id="GO:0010181">
    <property type="term" value="F:FMN binding"/>
    <property type="evidence" value="ECO:0007669"/>
    <property type="project" value="InterPro"/>
</dbReference>
<name>A0A2S6BY68_9PEZI</name>
<dbReference type="OrthoDB" id="10250990at2759"/>
<dbReference type="Gene3D" id="2.30.110.10">
    <property type="entry name" value="Electron Transport, Fmn-binding Protein, Chain A"/>
    <property type="match status" value="1"/>
</dbReference>
<evidence type="ECO:0000256" key="1">
    <source>
        <dbReference type="ARBA" id="ARBA00001917"/>
    </source>
</evidence>
<reference evidence="7" key="1">
    <citation type="journal article" date="2017" name="bioRxiv">
        <title>Conservation of a gene cluster reveals novel cercosporin biosynthetic mechanisms and extends production to the genus Colletotrichum.</title>
        <authorList>
            <person name="de Jonge R."/>
            <person name="Ebert M.K."/>
            <person name="Huitt-Roehl C.R."/>
            <person name="Pal P."/>
            <person name="Suttle J.C."/>
            <person name="Spanner R.E."/>
            <person name="Neubauer J.D."/>
            <person name="Jurick W.M.II."/>
            <person name="Stott K.A."/>
            <person name="Secor G.A."/>
            <person name="Thomma B.P.H.J."/>
            <person name="Van de Peer Y."/>
            <person name="Townsend C.A."/>
            <person name="Bolton M.D."/>
        </authorList>
    </citation>
    <scope>NUCLEOTIDE SEQUENCE [LARGE SCALE GENOMIC DNA]</scope>
    <source>
        <strain evidence="7">CBS538.71</strain>
    </source>
</reference>
<dbReference type="AlphaFoldDB" id="A0A2S6BY68"/>
<evidence type="ECO:0000256" key="4">
    <source>
        <dbReference type="ARBA" id="ARBA00038054"/>
    </source>
</evidence>
<dbReference type="SMART" id="SM00903">
    <property type="entry name" value="Flavin_Reduct"/>
    <property type="match status" value="1"/>
</dbReference>
<accession>A0A2S6BY68</accession>
<sequence>MNQVNDSLPPFDGSREFKLTAPLGPCWKFGDGVVDFGHCQSGSMIQIDPHSEARLTMDNYRLLTSAVIPRPIALMSTISADGSSINLAPFSYFTVVSHDPPIFVVGFAGGVPKARDSLRNLIETRECTINIISEDMLQAANACSLNAPYGVSEWDHSGLTQGTTTKIRTKRVAESPFSVEGTLIEVKEFESRIIPRTSNSAMAIIEGVNFWVWKRTGNEESAEMDVNVLRPVARLGGSTYARVLDGMNIARPKWQLPSQTK</sequence>
<dbReference type="PANTHER" id="PTHR33798">
    <property type="entry name" value="FLAVOPROTEIN OXYGENASE"/>
    <property type="match status" value="1"/>
</dbReference>
<dbReference type="InterPro" id="IPR002563">
    <property type="entry name" value="Flavin_Rdtase-like_dom"/>
</dbReference>
<evidence type="ECO:0000313" key="7">
    <source>
        <dbReference type="Proteomes" id="UP000237631"/>
    </source>
</evidence>
<organism evidence="6 7">
    <name type="scientific">Cercospora berteroae</name>
    <dbReference type="NCBI Taxonomy" id="357750"/>
    <lineage>
        <taxon>Eukaryota</taxon>
        <taxon>Fungi</taxon>
        <taxon>Dikarya</taxon>
        <taxon>Ascomycota</taxon>
        <taxon>Pezizomycotina</taxon>
        <taxon>Dothideomycetes</taxon>
        <taxon>Dothideomycetidae</taxon>
        <taxon>Mycosphaerellales</taxon>
        <taxon>Mycosphaerellaceae</taxon>
        <taxon>Cercospora</taxon>
    </lineage>
</organism>
<dbReference type="PANTHER" id="PTHR33798:SF5">
    <property type="entry name" value="FLAVIN REDUCTASE LIKE DOMAIN-CONTAINING PROTEIN"/>
    <property type="match status" value="1"/>
</dbReference>
<evidence type="ECO:0000256" key="3">
    <source>
        <dbReference type="ARBA" id="ARBA00022643"/>
    </source>
</evidence>
<dbReference type="Pfam" id="PF01613">
    <property type="entry name" value="Flavin_Reduct"/>
    <property type="match status" value="1"/>
</dbReference>
<dbReference type="EMBL" id="PNEN01001698">
    <property type="protein sequence ID" value="PPJ52417.1"/>
    <property type="molecule type" value="Genomic_DNA"/>
</dbReference>
<dbReference type="Proteomes" id="UP000237631">
    <property type="component" value="Unassembled WGS sequence"/>
</dbReference>
<keyword evidence="3" id="KW-0288">FMN</keyword>
<dbReference type="InterPro" id="IPR012349">
    <property type="entry name" value="Split_barrel_FMN-bd"/>
</dbReference>